<sequence length="352" mass="39991">MPPSSNQNPLGNSKAAKFVAANPLAPLADPFSGISGAEDESTALQKEVSNNVQQRLETAMEELKEKHRTGTNEVDDVERAPTGTAYRELHRRQREVAKVSAASRQKEAERSRMEENQQILNVREHMRRMNFGEKENADNYDDDQDGYSSSEDDDEFDHLLDEENDEELAAIRQARIAQLKQQQSQHATNLSLGHGSLRTINESEFLAECTGSSKYVIVHFFNDEFERCKIMDFHLKIVAEAHVEAKFLRMDAAKAPFFVTKFQVRTLPSLFVYEEGREIGRLTGFDGLALNAKKPDEWHTGRLQEWLSETTGAIRYEKPSEEVAEEMKRMGIVMRGAVYSDRQRSGLVDDDC</sequence>
<reference evidence="4" key="1">
    <citation type="submission" date="2021-01" db="EMBL/GenBank/DDBJ databases">
        <authorList>
            <person name="Corre E."/>
            <person name="Pelletier E."/>
            <person name="Niang G."/>
            <person name="Scheremetjew M."/>
            <person name="Finn R."/>
            <person name="Kale V."/>
            <person name="Holt S."/>
            <person name="Cochrane G."/>
            <person name="Meng A."/>
            <person name="Brown T."/>
            <person name="Cohen L."/>
        </authorList>
    </citation>
    <scope>NUCLEOTIDE SEQUENCE</scope>
    <source>
        <strain evidence="4">FE60</strain>
    </source>
</reference>
<feature type="compositionally biased region" description="Acidic residues" evidence="2">
    <location>
        <begin position="138"/>
        <end position="155"/>
    </location>
</feature>
<evidence type="ECO:0000313" key="4">
    <source>
        <dbReference type="EMBL" id="CAD8926138.1"/>
    </source>
</evidence>
<protein>
    <recommendedName>
        <fullName evidence="3">Thioredoxin domain-containing protein</fullName>
    </recommendedName>
</protein>
<dbReference type="Gene3D" id="3.40.30.10">
    <property type="entry name" value="Glutaredoxin"/>
    <property type="match status" value="1"/>
</dbReference>
<keyword evidence="1" id="KW-0175">Coiled coil</keyword>
<name>A0A7S1GEX0_9STRA</name>
<dbReference type="InterPro" id="IPR013766">
    <property type="entry name" value="Thioredoxin_domain"/>
</dbReference>
<evidence type="ECO:0000259" key="3">
    <source>
        <dbReference type="Pfam" id="PF00085"/>
    </source>
</evidence>
<dbReference type="PANTHER" id="PTHR21148">
    <property type="entry name" value="THIOREDOXIN DOMAIN-CONTAINING PROTEIN 9"/>
    <property type="match status" value="1"/>
</dbReference>
<feature type="coiled-coil region" evidence="1">
    <location>
        <begin position="46"/>
        <end position="80"/>
    </location>
</feature>
<dbReference type="EMBL" id="HBFU01000103">
    <property type="protein sequence ID" value="CAD8926138.1"/>
    <property type="molecule type" value="Transcribed_RNA"/>
</dbReference>
<dbReference type="SUPFAM" id="SSF52833">
    <property type="entry name" value="Thioredoxin-like"/>
    <property type="match status" value="1"/>
</dbReference>
<dbReference type="AlphaFoldDB" id="A0A7S1GEX0"/>
<organism evidence="4">
    <name type="scientific">Skeletonema marinoi</name>
    <dbReference type="NCBI Taxonomy" id="267567"/>
    <lineage>
        <taxon>Eukaryota</taxon>
        <taxon>Sar</taxon>
        <taxon>Stramenopiles</taxon>
        <taxon>Ochrophyta</taxon>
        <taxon>Bacillariophyta</taxon>
        <taxon>Coscinodiscophyceae</taxon>
        <taxon>Thalassiosirophycidae</taxon>
        <taxon>Thalassiosirales</taxon>
        <taxon>Skeletonemataceae</taxon>
        <taxon>Skeletonema</taxon>
        <taxon>Skeletonema marinoi-dohrnii complex</taxon>
    </lineage>
</organism>
<feature type="compositionally biased region" description="Basic and acidic residues" evidence="2">
    <location>
        <begin position="104"/>
        <end position="114"/>
    </location>
</feature>
<evidence type="ECO:0000256" key="2">
    <source>
        <dbReference type="SAM" id="MobiDB-lite"/>
    </source>
</evidence>
<feature type="region of interest" description="Disordered" evidence="2">
    <location>
        <begin position="95"/>
        <end position="114"/>
    </location>
</feature>
<dbReference type="InterPro" id="IPR036249">
    <property type="entry name" value="Thioredoxin-like_sf"/>
</dbReference>
<evidence type="ECO:0000256" key="1">
    <source>
        <dbReference type="SAM" id="Coils"/>
    </source>
</evidence>
<accession>A0A7S1GEX0</accession>
<feature type="domain" description="Thioredoxin" evidence="3">
    <location>
        <begin position="199"/>
        <end position="284"/>
    </location>
</feature>
<gene>
    <name evidence="4" type="ORF">SMAR1040_LOCUS70</name>
</gene>
<dbReference type="Pfam" id="PF00085">
    <property type="entry name" value="Thioredoxin"/>
    <property type="match status" value="1"/>
</dbReference>
<proteinExistence type="predicted"/>
<feature type="region of interest" description="Disordered" evidence="2">
    <location>
        <begin position="132"/>
        <end position="155"/>
    </location>
</feature>